<sequence length="55" mass="5688">MSDITTYQVSHPATAGFTVTTNLGSAAAHQLAAAELRRRAGADVDTAGLTVNWSN</sequence>
<name>X8DSR1_9MYCO</name>
<protein>
    <submittedName>
        <fullName evidence="1">Uncharacterized protein</fullName>
    </submittedName>
</protein>
<organism evidence="1 2">
    <name type="scientific">Mycobacteroides abscessus subsp. bolletii 1513</name>
    <dbReference type="NCBI Taxonomy" id="1299321"/>
    <lineage>
        <taxon>Bacteria</taxon>
        <taxon>Bacillati</taxon>
        <taxon>Actinomycetota</taxon>
        <taxon>Actinomycetes</taxon>
        <taxon>Mycobacteriales</taxon>
        <taxon>Mycobacteriaceae</taxon>
        <taxon>Mycobacteroides</taxon>
        <taxon>Mycobacteroides abscessus</taxon>
    </lineage>
</organism>
<gene>
    <name evidence="1" type="ORF">I540_3215</name>
</gene>
<dbReference type="PATRIC" id="fig|1299321.3.peg.3089"/>
<comment type="caution">
    <text evidence="1">The sequence shown here is derived from an EMBL/GenBank/DDBJ whole genome shotgun (WGS) entry which is preliminary data.</text>
</comment>
<dbReference type="Proteomes" id="UP000023351">
    <property type="component" value="Unassembled WGS sequence"/>
</dbReference>
<evidence type="ECO:0000313" key="1">
    <source>
        <dbReference type="EMBL" id="EUA71667.1"/>
    </source>
</evidence>
<reference evidence="1 2" key="1">
    <citation type="submission" date="2013-12" db="EMBL/GenBank/DDBJ databases">
        <authorList>
            <person name="Zelazny A."/>
            <person name="Olivier K."/>
            <person name="Holland S."/>
            <person name="Lenaerts A."/>
            <person name="Ordway D."/>
            <person name="DeGroote M.A."/>
            <person name="Parker T."/>
            <person name="Sizemore C."/>
            <person name="Tallon L.J."/>
            <person name="Sadzewicz L.K."/>
            <person name="Sengamalay N."/>
            <person name="Fraser C.M."/>
            <person name="Hine E."/>
            <person name="Shefchek K.A."/>
            <person name="Das S.P."/>
            <person name="Tettelin H."/>
        </authorList>
    </citation>
    <scope>NUCLEOTIDE SEQUENCE [LARGE SCALE GENOMIC DNA]</scope>
    <source>
        <strain evidence="1 2">1513</strain>
    </source>
</reference>
<dbReference type="EMBL" id="JAOJ01000002">
    <property type="protein sequence ID" value="EUA71667.1"/>
    <property type="molecule type" value="Genomic_DNA"/>
</dbReference>
<proteinExistence type="predicted"/>
<dbReference type="AlphaFoldDB" id="X8DSR1"/>
<accession>X8DSR1</accession>
<evidence type="ECO:0000313" key="2">
    <source>
        <dbReference type="Proteomes" id="UP000023351"/>
    </source>
</evidence>